<dbReference type="EMBL" id="JAENGY010002306">
    <property type="protein sequence ID" value="KAG6944682.1"/>
    <property type="molecule type" value="Genomic_DNA"/>
</dbReference>
<evidence type="ECO:0000313" key="1">
    <source>
        <dbReference type="EMBL" id="KAG6944682.1"/>
    </source>
</evidence>
<comment type="caution">
    <text evidence="1">The sequence shown here is derived from an EMBL/GenBank/DDBJ whole genome shotgun (WGS) entry which is preliminary data.</text>
</comment>
<name>A0A8J5IBC2_9STRA</name>
<evidence type="ECO:0000313" key="2">
    <source>
        <dbReference type="Proteomes" id="UP000709295"/>
    </source>
</evidence>
<reference evidence="1" key="1">
    <citation type="submission" date="2021-01" db="EMBL/GenBank/DDBJ databases">
        <title>Phytophthora aleatoria, a newly-described species from Pinus radiata is distinct from Phytophthora cactorum isolates based on comparative genomics.</title>
        <authorList>
            <person name="Mcdougal R."/>
            <person name="Panda P."/>
            <person name="Williams N."/>
            <person name="Studholme D.J."/>
        </authorList>
    </citation>
    <scope>NUCLEOTIDE SEQUENCE</scope>
    <source>
        <strain evidence="1">NZFS 4037</strain>
    </source>
</reference>
<protein>
    <submittedName>
        <fullName evidence="1">Uncharacterized protein</fullName>
    </submittedName>
</protein>
<dbReference type="Proteomes" id="UP000709295">
    <property type="component" value="Unassembled WGS sequence"/>
</dbReference>
<keyword evidence="2" id="KW-1185">Reference proteome</keyword>
<gene>
    <name evidence="1" type="ORF">JG688_00016959</name>
</gene>
<dbReference type="AlphaFoldDB" id="A0A8J5IBC2"/>
<accession>A0A8J5IBC2</accession>
<sequence length="157" mass="17495">MNNVWGQSDPASVDIDTCNDFEEQCEHKVDCDDVTNNQIYGIDELASIESTYGVFIPNAHRLQETKQEAIVAMAPASEGQLPCFVCELDYVTSVILDKELTDNLIHILLLHENNEWVSCLVKPESIPASIVAPYNTSFLDSRLKGLLIGYVIRFVGC</sequence>
<organism evidence="1 2">
    <name type="scientific">Phytophthora aleatoria</name>
    <dbReference type="NCBI Taxonomy" id="2496075"/>
    <lineage>
        <taxon>Eukaryota</taxon>
        <taxon>Sar</taxon>
        <taxon>Stramenopiles</taxon>
        <taxon>Oomycota</taxon>
        <taxon>Peronosporomycetes</taxon>
        <taxon>Peronosporales</taxon>
        <taxon>Peronosporaceae</taxon>
        <taxon>Phytophthora</taxon>
    </lineage>
</organism>
<proteinExistence type="predicted"/>